<feature type="region of interest" description="Disordered" evidence="1">
    <location>
        <begin position="29"/>
        <end position="49"/>
    </location>
</feature>
<dbReference type="AlphaFoldDB" id="A0A974S8Y7"/>
<proteinExistence type="predicted"/>
<evidence type="ECO:0000256" key="1">
    <source>
        <dbReference type="SAM" id="MobiDB-lite"/>
    </source>
</evidence>
<dbReference type="EMBL" id="CP068570">
    <property type="protein sequence ID" value="QQZ50088.1"/>
    <property type="molecule type" value="Genomic_DNA"/>
</dbReference>
<protein>
    <submittedName>
        <fullName evidence="2">Uncharacterized protein</fullName>
    </submittedName>
</protein>
<sequence length="49" mass="5339">MAEKPSLTHSTRPATSSRIVPLEVARAIRARRLSRSDPVRDATPSAPTK</sequence>
<feature type="region of interest" description="Disordered" evidence="1">
    <location>
        <begin position="1"/>
        <end position="20"/>
    </location>
</feature>
<organism evidence="2">
    <name type="scientific">Phenylobacterium glaciei</name>
    <dbReference type="NCBI Taxonomy" id="2803784"/>
    <lineage>
        <taxon>Bacteria</taxon>
        <taxon>Pseudomonadati</taxon>
        <taxon>Pseudomonadota</taxon>
        <taxon>Alphaproteobacteria</taxon>
        <taxon>Caulobacterales</taxon>
        <taxon>Caulobacteraceae</taxon>
        <taxon>Phenylobacterium</taxon>
    </lineage>
</organism>
<reference evidence="2" key="1">
    <citation type="submission" date="2021-01" db="EMBL/GenBank/DDBJ databases">
        <title>Genome sequence of Phenylobacterium sp. 20VBR1 isolated from a valley glaceir, Ny-Alesund, Svalbard.</title>
        <authorList>
            <person name="Thomas F.A."/>
            <person name="Krishnan K.P."/>
            <person name="Sinha R.K."/>
        </authorList>
    </citation>
    <scope>NUCLEOTIDE SEQUENCE</scope>
    <source>
        <strain evidence="2">20VBR1</strain>
    </source>
</reference>
<gene>
    <name evidence="2" type="ORF">JKL49_26310</name>
</gene>
<accession>A0A974S8Y7</accession>
<name>A0A974S8Y7_9CAUL</name>
<feature type="compositionally biased region" description="Polar residues" evidence="1">
    <location>
        <begin position="7"/>
        <end position="18"/>
    </location>
</feature>
<evidence type="ECO:0000313" key="2">
    <source>
        <dbReference type="EMBL" id="QQZ50088.1"/>
    </source>
</evidence>